<sequence length="381" mass="42332">MKPDYLPTLDLKRNYRRVKEEIRRAVDEVLEEQAFILGPALSAFEADVATYLPVPHAIGCASGSDALLLALMLLDLKPGDEVITTPFTFFATVSAITRLGAKAVFVDVDPHTYNMRTDQVLERLTDRTRAVVAVHLFGQMVPLETIEEELRSRGVVLIEDAAQAFGSWRFVDGTPRRAGSWGDLGCFSFFPTKNLGGCGDGGMVTCGDDGYASHLRSLRVHGSGKIYYHDEVGLNSRLDALQAAILRVKLRHLDEWNEERRLVADRYALLFSEAGLLGDVTPPAALEGNGHIYHQYVIRCRERDALQAFLETEGIASRVYYPLCLHLQRCFSFLGYGEGDFPAAEALSSEVLALPVFPELTGVEQERVVEAVGRFYRSRQS</sequence>
<protein>
    <submittedName>
        <fullName evidence="6">DegT/DnrJ/EryC1/StrS family aminotransferase</fullName>
    </submittedName>
</protein>
<dbReference type="KEGG" id="aram:KAR29_06185"/>
<proteinExistence type="inferred from homology"/>
<dbReference type="PIRSF" id="PIRSF000390">
    <property type="entry name" value="PLP_StrS"/>
    <property type="match status" value="1"/>
</dbReference>
<evidence type="ECO:0000256" key="2">
    <source>
        <dbReference type="ARBA" id="ARBA00037999"/>
    </source>
</evidence>
<evidence type="ECO:0000313" key="7">
    <source>
        <dbReference type="Proteomes" id="UP000671879"/>
    </source>
</evidence>
<gene>
    <name evidence="6" type="ORF">KAR29_06185</name>
</gene>
<dbReference type="Pfam" id="PF01041">
    <property type="entry name" value="DegT_DnrJ_EryC1"/>
    <property type="match status" value="1"/>
</dbReference>
<accession>A0A9Q7AIB9</accession>
<evidence type="ECO:0000256" key="4">
    <source>
        <dbReference type="PIRSR" id="PIRSR000390-2"/>
    </source>
</evidence>
<dbReference type="PANTHER" id="PTHR30244">
    <property type="entry name" value="TRANSAMINASE"/>
    <property type="match status" value="1"/>
</dbReference>
<dbReference type="InterPro" id="IPR015422">
    <property type="entry name" value="PyrdxlP-dep_Trfase_small"/>
</dbReference>
<dbReference type="Gene3D" id="3.90.1150.10">
    <property type="entry name" value="Aspartate Aminotransferase, domain 1"/>
    <property type="match status" value="1"/>
</dbReference>
<keyword evidence="7" id="KW-1185">Reference proteome</keyword>
<dbReference type="CDD" id="cd00616">
    <property type="entry name" value="AHBA_syn"/>
    <property type="match status" value="1"/>
</dbReference>
<dbReference type="GO" id="GO:0030170">
    <property type="term" value="F:pyridoxal phosphate binding"/>
    <property type="evidence" value="ECO:0007669"/>
    <property type="project" value="TreeGrafter"/>
</dbReference>
<comment type="similarity">
    <text evidence="2 5">Belongs to the DegT/DnrJ/EryC1 family.</text>
</comment>
<evidence type="ECO:0000313" key="6">
    <source>
        <dbReference type="EMBL" id="QTX33454.1"/>
    </source>
</evidence>
<dbReference type="AlphaFoldDB" id="A0A9Q7AIB9"/>
<evidence type="ECO:0000256" key="5">
    <source>
        <dbReference type="RuleBase" id="RU004508"/>
    </source>
</evidence>
<name>A0A9Q7AIB9_9BACT</name>
<organism evidence="6 7">
    <name type="scientific">Aminithiophilus ramosus</name>
    <dbReference type="NCBI Taxonomy" id="3029084"/>
    <lineage>
        <taxon>Bacteria</taxon>
        <taxon>Thermotogati</taxon>
        <taxon>Synergistota</taxon>
        <taxon>Synergistia</taxon>
        <taxon>Synergistales</taxon>
        <taxon>Aminithiophilaceae</taxon>
        <taxon>Aminithiophilus</taxon>
    </lineage>
</organism>
<dbReference type="InterPro" id="IPR015424">
    <property type="entry name" value="PyrdxlP-dep_Trfase"/>
</dbReference>
<keyword evidence="6" id="KW-0808">Transferase</keyword>
<dbReference type="SUPFAM" id="SSF53383">
    <property type="entry name" value="PLP-dependent transferases"/>
    <property type="match status" value="1"/>
</dbReference>
<dbReference type="PANTHER" id="PTHR30244:SF36">
    <property type="entry name" value="3-OXO-GLUCOSE-6-PHOSPHATE:GLUTAMATE AMINOTRANSFERASE"/>
    <property type="match status" value="1"/>
</dbReference>
<dbReference type="RefSeq" id="WP_274374741.1">
    <property type="nucleotide sequence ID" value="NZ_CP072943.1"/>
</dbReference>
<keyword evidence="1 4" id="KW-0663">Pyridoxal phosphate</keyword>
<evidence type="ECO:0000256" key="1">
    <source>
        <dbReference type="ARBA" id="ARBA00022898"/>
    </source>
</evidence>
<dbReference type="GO" id="GO:0000271">
    <property type="term" value="P:polysaccharide biosynthetic process"/>
    <property type="evidence" value="ECO:0007669"/>
    <property type="project" value="TreeGrafter"/>
</dbReference>
<dbReference type="EMBL" id="CP072943">
    <property type="protein sequence ID" value="QTX33454.1"/>
    <property type="molecule type" value="Genomic_DNA"/>
</dbReference>
<dbReference type="GO" id="GO:0008483">
    <property type="term" value="F:transaminase activity"/>
    <property type="evidence" value="ECO:0007669"/>
    <property type="project" value="UniProtKB-KW"/>
</dbReference>
<dbReference type="InterPro" id="IPR000653">
    <property type="entry name" value="DegT/StrS_aminotransferase"/>
</dbReference>
<feature type="modified residue" description="N6-(pyridoxal phosphate)lysine" evidence="4">
    <location>
        <position position="193"/>
    </location>
</feature>
<feature type="active site" description="Proton acceptor" evidence="3">
    <location>
        <position position="193"/>
    </location>
</feature>
<evidence type="ECO:0000256" key="3">
    <source>
        <dbReference type="PIRSR" id="PIRSR000390-1"/>
    </source>
</evidence>
<dbReference type="Proteomes" id="UP000671879">
    <property type="component" value="Chromosome"/>
</dbReference>
<dbReference type="InterPro" id="IPR015421">
    <property type="entry name" value="PyrdxlP-dep_Trfase_major"/>
</dbReference>
<keyword evidence="6" id="KW-0032">Aminotransferase</keyword>
<reference evidence="7" key="1">
    <citation type="submission" date="2021-04" db="EMBL/GenBank/DDBJ databases">
        <title>A novel Synergistetes isolate from a pyrite-forming mixed culture.</title>
        <authorList>
            <person name="Bunk B."/>
            <person name="Sproer C."/>
            <person name="Spring S."/>
            <person name="Pester M."/>
        </authorList>
    </citation>
    <scope>NUCLEOTIDE SEQUENCE [LARGE SCALE GENOMIC DNA]</scope>
    <source>
        <strain evidence="7">J.5.4.2-T.3.5.2</strain>
    </source>
</reference>
<dbReference type="Gene3D" id="3.40.640.10">
    <property type="entry name" value="Type I PLP-dependent aspartate aminotransferase-like (Major domain)"/>
    <property type="match status" value="1"/>
</dbReference>